<accession>K0K053</accession>
<sequence length="552" mass="58057">MGDMADVGQLVGGRHRLVEALDFGGMGRVWRARDEVLQLDVAVKEVWLSPGMSAVERDERLARARREARNAAALRDHPNIVAVHDVVTEDGVPWIVMRLVTGESLERRLEKGALGGDSATKVAGDLLNALEAAHAAGIVHRDVKPANVLLNDRGDALLTDFGIAVHSADTSITGTGTLIGSVEYMAPERLNGQDGLPASDLYSLGVTLFQAVEGLSPFRRDTPTATLTAVLLEPTPSPTRAGPLAPLIAALLDRDPARRPSIVGARALLGSPTGPISLPLRKATRKLEVEGASRGVAVPAIPPVGKGVAGKVVGAVVLVVVAGLFLFRGQIIDGVANAIRGGGGSGSSATSQDYRTTQDYSTTTETTTTTPAFDPTDLDRESTDRTPLTSAGLLPESFVDAKEVKYNLTNASTRACVTDHLSDEVRSILVESGCRDALAATYVDASDQIVVMVWVVPMADKQTATTAYDAYRSGSWGILCPTTDPGSRICGTGGDTDAAVQSGFTSRSHRYLIHTASLYINLTQDASAEPWLRAAADKAASVAGPLNYPGNR</sequence>
<evidence type="ECO:0000256" key="6">
    <source>
        <dbReference type="ARBA" id="ARBA00022840"/>
    </source>
</evidence>
<dbReference type="AlphaFoldDB" id="K0K053"/>
<evidence type="ECO:0000256" key="5">
    <source>
        <dbReference type="ARBA" id="ARBA00022777"/>
    </source>
</evidence>
<dbReference type="Proteomes" id="UP000006281">
    <property type="component" value="Chromosome"/>
</dbReference>
<dbReference type="PANTHER" id="PTHR43289:SF6">
    <property type="entry name" value="SERINE_THREONINE-PROTEIN KINASE NEKL-3"/>
    <property type="match status" value="1"/>
</dbReference>
<dbReference type="PROSITE" id="PS50011">
    <property type="entry name" value="PROTEIN_KINASE_DOM"/>
    <property type="match status" value="1"/>
</dbReference>
<name>K0K053_SACES</name>
<evidence type="ECO:0000256" key="4">
    <source>
        <dbReference type="ARBA" id="ARBA00022741"/>
    </source>
</evidence>
<keyword evidence="3" id="KW-0808">Transferase</keyword>
<evidence type="ECO:0000256" key="2">
    <source>
        <dbReference type="ARBA" id="ARBA00022527"/>
    </source>
</evidence>
<dbReference type="eggNOG" id="COG0515">
    <property type="taxonomic scope" value="Bacteria"/>
</dbReference>
<gene>
    <name evidence="9" type="ordered locus">BN6_36370</name>
</gene>
<dbReference type="PATRIC" id="fig|1179773.3.peg.3637"/>
<feature type="domain" description="Protein kinase" evidence="8">
    <location>
        <begin position="15"/>
        <end position="269"/>
    </location>
</feature>
<dbReference type="Pfam" id="PF00069">
    <property type="entry name" value="Pkinase"/>
    <property type="match status" value="1"/>
</dbReference>
<evidence type="ECO:0000313" key="10">
    <source>
        <dbReference type="Proteomes" id="UP000006281"/>
    </source>
</evidence>
<keyword evidence="4" id="KW-0547">Nucleotide-binding</keyword>
<dbReference type="PROSITE" id="PS00108">
    <property type="entry name" value="PROTEIN_KINASE_ST"/>
    <property type="match status" value="1"/>
</dbReference>
<evidence type="ECO:0000256" key="3">
    <source>
        <dbReference type="ARBA" id="ARBA00022679"/>
    </source>
</evidence>
<dbReference type="Gene3D" id="1.10.510.10">
    <property type="entry name" value="Transferase(Phosphotransferase) domain 1"/>
    <property type="match status" value="1"/>
</dbReference>
<evidence type="ECO:0000256" key="1">
    <source>
        <dbReference type="ARBA" id="ARBA00012513"/>
    </source>
</evidence>
<dbReference type="CDD" id="cd14014">
    <property type="entry name" value="STKc_PknB_like"/>
    <property type="match status" value="1"/>
</dbReference>
<keyword evidence="5" id="KW-0418">Kinase</keyword>
<protein>
    <recommendedName>
        <fullName evidence="1">non-specific serine/threonine protein kinase</fullName>
        <ecNumber evidence="1">2.7.11.1</ecNumber>
    </recommendedName>
</protein>
<evidence type="ECO:0000313" key="9">
    <source>
        <dbReference type="EMBL" id="CCH30932.1"/>
    </source>
</evidence>
<evidence type="ECO:0000256" key="7">
    <source>
        <dbReference type="SAM" id="MobiDB-lite"/>
    </source>
</evidence>
<dbReference type="SMART" id="SM00220">
    <property type="entry name" value="S_TKc"/>
    <property type="match status" value="1"/>
</dbReference>
<evidence type="ECO:0000259" key="8">
    <source>
        <dbReference type="PROSITE" id="PS50011"/>
    </source>
</evidence>
<dbReference type="HOGENOM" id="CLU_493384_0_0_11"/>
<proteinExistence type="predicted"/>
<reference evidence="9 10" key="1">
    <citation type="journal article" date="2012" name="BMC Genomics">
        <title>Complete genome sequence of Saccharothrix espanaensis DSM 44229T and comparison to the other completely sequenced Pseudonocardiaceae.</title>
        <authorList>
            <person name="Strobel T."/>
            <person name="Al-Dilaimi A."/>
            <person name="Blom J."/>
            <person name="Gessner A."/>
            <person name="Kalinowski J."/>
            <person name="Luzhetska M."/>
            <person name="Puhler A."/>
            <person name="Szczepanowski R."/>
            <person name="Bechthold A."/>
            <person name="Ruckert C."/>
        </authorList>
    </citation>
    <scope>NUCLEOTIDE SEQUENCE [LARGE SCALE GENOMIC DNA]</scope>
    <source>
        <strain evidence="10">ATCC 51144 / DSM 44229 / JCM 9112 / NBRC 15066 / NRRL 15764</strain>
    </source>
</reference>
<dbReference type="GO" id="GO:0004674">
    <property type="term" value="F:protein serine/threonine kinase activity"/>
    <property type="evidence" value="ECO:0007669"/>
    <property type="project" value="UniProtKB-KW"/>
</dbReference>
<feature type="compositionally biased region" description="Low complexity" evidence="7">
    <location>
        <begin position="357"/>
        <end position="370"/>
    </location>
</feature>
<dbReference type="EC" id="2.7.11.1" evidence="1"/>
<feature type="region of interest" description="Disordered" evidence="7">
    <location>
        <begin position="342"/>
        <end position="389"/>
    </location>
</feature>
<dbReference type="InterPro" id="IPR011009">
    <property type="entry name" value="Kinase-like_dom_sf"/>
</dbReference>
<dbReference type="InterPro" id="IPR008271">
    <property type="entry name" value="Ser/Thr_kinase_AS"/>
</dbReference>
<dbReference type="STRING" id="1179773.BN6_36370"/>
<keyword evidence="2" id="KW-0723">Serine/threonine-protein kinase</keyword>
<dbReference type="KEGG" id="sesp:BN6_36370"/>
<dbReference type="EMBL" id="HE804045">
    <property type="protein sequence ID" value="CCH30932.1"/>
    <property type="molecule type" value="Genomic_DNA"/>
</dbReference>
<dbReference type="PANTHER" id="PTHR43289">
    <property type="entry name" value="MITOGEN-ACTIVATED PROTEIN KINASE KINASE KINASE 20-RELATED"/>
    <property type="match status" value="1"/>
</dbReference>
<keyword evidence="6" id="KW-0067">ATP-binding</keyword>
<dbReference type="GO" id="GO:0005524">
    <property type="term" value="F:ATP binding"/>
    <property type="evidence" value="ECO:0007669"/>
    <property type="project" value="UniProtKB-KW"/>
</dbReference>
<dbReference type="Gene3D" id="3.30.200.20">
    <property type="entry name" value="Phosphorylase Kinase, domain 1"/>
    <property type="match status" value="1"/>
</dbReference>
<dbReference type="SUPFAM" id="SSF56112">
    <property type="entry name" value="Protein kinase-like (PK-like)"/>
    <property type="match status" value="1"/>
</dbReference>
<dbReference type="InterPro" id="IPR000719">
    <property type="entry name" value="Prot_kinase_dom"/>
</dbReference>
<organism evidence="9 10">
    <name type="scientific">Saccharothrix espanaensis (strain ATCC 51144 / DSM 44229 / JCM 9112 / NBRC 15066 / NRRL 15764)</name>
    <dbReference type="NCBI Taxonomy" id="1179773"/>
    <lineage>
        <taxon>Bacteria</taxon>
        <taxon>Bacillati</taxon>
        <taxon>Actinomycetota</taxon>
        <taxon>Actinomycetes</taxon>
        <taxon>Pseudonocardiales</taxon>
        <taxon>Pseudonocardiaceae</taxon>
        <taxon>Saccharothrix</taxon>
    </lineage>
</organism>
<keyword evidence="10" id="KW-1185">Reference proteome</keyword>